<keyword evidence="6" id="KW-0808">Transferase</keyword>
<organism evidence="17 18">
    <name type="scientific">Bradyrhizobium forestalis</name>
    <dbReference type="NCBI Taxonomy" id="1419263"/>
    <lineage>
        <taxon>Bacteria</taxon>
        <taxon>Pseudomonadati</taxon>
        <taxon>Pseudomonadota</taxon>
        <taxon>Alphaproteobacteria</taxon>
        <taxon>Hyphomicrobiales</taxon>
        <taxon>Nitrobacteraceae</taxon>
        <taxon>Bradyrhizobium</taxon>
    </lineage>
</organism>
<dbReference type="Proteomes" id="UP000231194">
    <property type="component" value="Unassembled WGS sequence"/>
</dbReference>
<dbReference type="PROSITE" id="PS50885">
    <property type="entry name" value="HAMP"/>
    <property type="match status" value="1"/>
</dbReference>
<feature type="transmembrane region" description="Helical" evidence="14">
    <location>
        <begin position="7"/>
        <end position="31"/>
    </location>
</feature>
<dbReference type="PRINTS" id="PR00344">
    <property type="entry name" value="BCTRLSENSOR"/>
</dbReference>
<dbReference type="Gene3D" id="1.10.287.130">
    <property type="match status" value="1"/>
</dbReference>
<feature type="domain" description="Histidine kinase" evidence="15">
    <location>
        <begin position="246"/>
        <end position="446"/>
    </location>
</feature>
<keyword evidence="18" id="KW-1185">Reference proteome</keyword>
<dbReference type="PANTHER" id="PTHR44936">
    <property type="entry name" value="SENSOR PROTEIN CREC"/>
    <property type="match status" value="1"/>
</dbReference>
<evidence type="ECO:0000256" key="10">
    <source>
        <dbReference type="ARBA" id="ARBA00022840"/>
    </source>
</evidence>
<keyword evidence="8" id="KW-0547">Nucleotide-binding</keyword>
<gene>
    <name evidence="17" type="ORF">CVM73_27105</name>
</gene>
<evidence type="ECO:0000256" key="14">
    <source>
        <dbReference type="SAM" id="Phobius"/>
    </source>
</evidence>
<dbReference type="InterPro" id="IPR003660">
    <property type="entry name" value="HAMP_dom"/>
</dbReference>
<keyword evidence="5" id="KW-0597">Phosphoprotein</keyword>
<dbReference type="GO" id="GO:0000155">
    <property type="term" value="F:phosphorelay sensor kinase activity"/>
    <property type="evidence" value="ECO:0007669"/>
    <property type="project" value="InterPro"/>
</dbReference>
<keyword evidence="7 14" id="KW-0812">Transmembrane</keyword>
<keyword evidence="10 17" id="KW-0067">ATP-binding</keyword>
<dbReference type="SUPFAM" id="SSF55874">
    <property type="entry name" value="ATPase domain of HSP90 chaperone/DNA topoisomerase II/histidine kinase"/>
    <property type="match status" value="1"/>
</dbReference>
<dbReference type="OrthoDB" id="9804645at2"/>
<evidence type="ECO:0000256" key="2">
    <source>
        <dbReference type="ARBA" id="ARBA00004429"/>
    </source>
</evidence>
<proteinExistence type="predicted"/>
<keyword evidence="12" id="KW-0902">Two-component regulatory system</keyword>
<dbReference type="EC" id="2.7.13.3" evidence="3"/>
<dbReference type="Pfam" id="PF02518">
    <property type="entry name" value="HATPase_c"/>
    <property type="match status" value="1"/>
</dbReference>
<evidence type="ECO:0000256" key="13">
    <source>
        <dbReference type="ARBA" id="ARBA00023136"/>
    </source>
</evidence>
<dbReference type="PANTHER" id="PTHR44936:SF5">
    <property type="entry name" value="SENSOR HISTIDINE KINASE ENVZ"/>
    <property type="match status" value="1"/>
</dbReference>
<dbReference type="InterPro" id="IPR050980">
    <property type="entry name" value="2C_sensor_his_kinase"/>
</dbReference>
<dbReference type="Gene3D" id="3.30.565.10">
    <property type="entry name" value="Histidine kinase-like ATPase, C-terminal domain"/>
    <property type="match status" value="1"/>
</dbReference>
<sequence>MSRLRIAARLAFIVVGGIIFVQMLSAAIWFVEQRGRGEAGGFAPFVGQIAALVQALEKVPPDARDLVRRAATTARFKPVIRSDMPSHNVHGRLMDGAEQRLRALIGAPADRLVALSFVTAREGQPVTRLRDLVTARLHGVIGLAGGDYLEIDAAGEPGLRLLGIPVGLLAGILGFVVALIALLAVRREIRPLSQLTVAVERFGTAAQTQPVAERGAPDVRALIRAVNTMQARIAELMRSRTLVLGAISHDLRTYVTRLRLRLELLPESAQREKAAADLNDMQSLMDDALAFVRASFIAAPEGTVDLAGLARAEYEARKSAGQAVTLHCSEPSLIVRGSPAGMARVLANLVNNAIGYGGGAEISLQAAKEAVELLVEDRGPGIPIGERALVFDPFYRLEISRNRDSGGAGLGLTIVRQIVESNGGTVAIEDRSGGGTRMRVRLPRATSTESTRSESAVPNV</sequence>
<evidence type="ECO:0000256" key="7">
    <source>
        <dbReference type="ARBA" id="ARBA00022692"/>
    </source>
</evidence>
<reference evidence="17 18" key="1">
    <citation type="submission" date="2017-11" db="EMBL/GenBank/DDBJ databases">
        <title>Bradyrhizobium forestalis sp. nov., an efficient nitrogen-fixing bacterium isolated from nodules of forest legume species in the Amazon.</title>
        <authorList>
            <person name="Costa E.M."/>
            <person name="Guimaraes A."/>
            <person name="Carvalho T.S."/>
            <person name="Rodrigues T.L."/>
            <person name="Ribeiro P.R.A."/>
            <person name="Lebbe L."/>
            <person name="Willems A."/>
            <person name="Moreira F.M.S."/>
        </authorList>
    </citation>
    <scope>NUCLEOTIDE SEQUENCE [LARGE SCALE GENOMIC DNA]</scope>
    <source>
        <strain evidence="17 18">INPA54B</strain>
    </source>
</reference>
<evidence type="ECO:0000256" key="5">
    <source>
        <dbReference type="ARBA" id="ARBA00022553"/>
    </source>
</evidence>
<evidence type="ECO:0000256" key="6">
    <source>
        <dbReference type="ARBA" id="ARBA00022679"/>
    </source>
</evidence>
<keyword evidence="11 14" id="KW-1133">Transmembrane helix</keyword>
<dbReference type="GO" id="GO:0005524">
    <property type="term" value="F:ATP binding"/>
    <property type="evidence" value="ECO:0007669"/>
    <property type="project" value="UniProtKB-KW"/>
</dbReference>
<evidence type="ECO:0000256" key="4">
    <source>
        <dbReference type="ARBA" id="ARBA00022519"/>
    </source>
</evidence>
<dbReference type="AlphaFoldDB" id="A0A2M8R312"/>
<protein>
    <recommendedName>
        <fullName evidence="3">histidine kinase</fullName>
        <ecNumber evidence="3">2.7.13.3</ecNumber>
    </recommendedName>
</protein>
<evidence type="ECO:0000256" key="9">
    <source>
        <dbReference type="ARBA" id="ARBA00022777"/>
    </source>
</evidence>
<dbReference type="InterPro" id="IPR004358">
    <property type="entry name" value="Sig_transdc_His_kin-like_C"/>
</dbReference>
<evidence type="ECO:0000313" key="18">
    <source>
        <dbReference type="Proteomes" id="UP000231194"/>
    </source>
</evidence>
<evidence type="ECO:0000256" key="3">
    <source>
        <dbReference type="ARBA" id="ARBA00012438"/>
    </source>
</evidence>
<evidence type="ECO:0000256" key="12">
    <source>
        <dbReference type="ARBA" id="ARBA00023012"/>
    </source>
</evidence>
<feature type="transmembrane region" description="Helical" evidence="14">
    <location>
        <begin position="162"/>
        <end position="185"/>
    </location>
</feature>
<dbReference type="SMART" id="SM00387">
    <property type="entry name" value="HATPase_c"/>
    <property type="match status" value="1"/>
</dbReference>
<evidence type="ECO:0000259" key="15">
    <source>
        <dbReference type="PROSITE" id="PS50109"/>
    </source>
</evidence>
<feature type="domain" description="HAMP" evidence="16">
    <location>
        <begin position="186"/>
        <end position="238"/>
    </location>
</feature>
<dbReference type="InterPro" id="IPR036890">
    <property type="entry name" value="HATPase_C_sf"/>
</dbReference>
<dbReference type="InterPro" id="IPR005467">
    <property type="entry name" value="His_kinase_dom"/>
</dbReference>
<evidence type="ECO:0000256" key="11">
    <source>
        <dbReference type="ARBA" id="ARBA00022989"/>
    </source>
</evidence>
<name>A0A2M8R312_9BRAD</name>
<keyword evidence="13 14" id="KW-0472">Membrane</keyword>
<comment type="caution">
    <text evidence="17">The sequence shown here is derived from an EMBL/GenBank/DDBJ whole genome shotgun (WGS) entry which is preliminary data.</text>
</comment>
<dbReference type="EMBL" id="PGVG01000027">
    <property type="protein sequence ID" value="PJG52202.1"/>
    <property type="molecule type" value="Genomic_DNA"/>
</dbReference>
<dbReference type="CDD" id="cd00075">
    <property type="entry name" value="HATPase"/>
    <property type="match status" value="1"/>
</dbReference>
<dbReference type="GO" id="GO:0005886">
    <property type="term" value="C:plasma membrane"/>
    <property type="evidence" value="ECO:0007669"/>
    <property type="project" value="UniProtKB-SubCell"/>
</dbReference>
<accession>A0A2M8R312</accession>
<dbReference type="SMART" id="SM00304">
    <property type="entry name" value="HAMP"/>
    <property type="match status" value="1"/>
</dbReference>
<dbReference type="InterPro" id="IPR036097">
    <property type="entry name" value="HisK_dim/P_sf"/>
</dbReference>
<evidence type="ECO:0000256" key="1">
    <source>
        <dbReference type="ARBA" id="ARBA00000085"/>
    </source>
</evidence>
<keyword evidence="4" id="KW-1003">Cell membrane</keyword>
<keyword evidence="4" id="KW-0997">Cell inner membrane</keyword>
<evidence type="ECO:0000259" key="16">
    <source>
        <dbReference type="PROSITE" id="PS50885"/>
    </source>
</evidence>
<evidence type="ECO:0000313" key="17">
    <source>
        <dbReference type="EMBL" id="PJG52202.1"/>
    </source>
</evidence>
<comment type="subcellular location">
    <subcellularLocation>
        <location evidence="2">Cell inner membrane</location>
        <topology evidence="2">Multi-pass membrane protein</topology>
    </subcellularLocation>
</comment>
<comment type="catalytic activity">
    <reaction evidence="1">
        <text>ATP + protein L-histidine = ADP + protein N-phospho-L-histidine.</text>
        <dbReference type="EC" id="2.7.13.3"/>
    </reaction>
</comment>
<dbReference type="SUPFAM" id="SSF47384">
    <property type="entry name" value="Homodimeric domain of signal transducing histidine kinase"/>
    <property type="match status" value="1"/>
</dbReference>
<keyword evidence="9" id="KW-0418">Kinase</keyword>
<dbReference type="InterPro" id="IPR003594">
    <property type="entry name" value="HATPase_dom"/>
</dbReference>
<evidence type="ECO:0000256" key="8">
    <source>
        <dbReference type="ARBA" id="ARBA00022741"/>
    </source>
</evidence>
<dbReference type="PROSITE" id="PS50109">
    <property type="entry name" value="HIS_KIN"/>
    <property type="match status" value="1"/>
</dbReference>